<dbReference type="CDD" id="cd00018">
    <property type="entry name" value="AP2"/>
    <property type="match status" value="1"/>
</dbReference>
<feature type="domain" description="AP2/ERF" evidence="8">
    <location>
        <begin position="6"/>
        <end position="63"/>
    </location>
</feature>
<dbReference type="InterPro" id="IPR036955">
    <property type="entry name" value="AP2/ERF_dom_sf"/>
</dbReference>
<dbReference type="Gene3D" id="3.30.730.10">
    <property type="entry name" value="AP2/ERF domain"/>
    <property type="match status" value="1"/>
</dbReference>
<dbReference type="PRINTS" id="PR00367">
    <property type="entry name" value="ETHRSPELEMNT"/>
</dbReference>
<keyword evidence="7" id="KW-0539">Nucleus</keyword>
<proteinExistence type="predicted"/>
<dbReference type="InterPro" id="IPR016177">
    <property type="entry name" value="DNA-bd_dom_sf"/>
</dbReference>
<dbReference type="PANTHER" id="PTHR31677">
    <property type="entry name" value="AP2 DOMAIN CLASS TRANSCRIPTION FACTOR"/>
    <property type="match status" value="1"/>
</dbReference>
<dbReference type="InterPro" id="IPR001471">
    <property type="entry name" value="AP2/ERF_dom"/>
</dbReference>
<evidence type="ECO:0000313" key="9">
    <source>
        <dbReference type="EMBL" id="KAK1435789.1"/>
    </source>
</evidence>
<dbReference type="Proteomes" id="UP001229421">
    <property type="component" value="Unassembled WGS sequence"/>
</dbReference>
<keyword evidence="10" id="KW-1185">Reference proteome</keyword>
<evidence type="ECO:0000259" key="8">
    <source>
        <dbReference type="PROSITE" id="PS51032"/>
    </source>
</evidence>
<evidence type="ECO:0000256" key="1">
    <source>
        <dbReference type="ARBA" id="ARBA00004123"/>
    </source>
</evidence>
<evidence type="ECO:0000256" key="6">
    <source>
        <dbReference type="ARBA" id="ARBA00023163"/>
    </source>
</evidence>
<dbReference type="PROSITE" id="PS51032">
    <property type="entry name" value="AP2_ERF"/>
    <property type="match status" value="1"/>
</dbReference>
<dbReference type="EMBL" id="JAUHHV010000001">
    <property type="protein sequence ID" value="KAK1435789.1"/>
    <property type="molecule type" value="Genomic_DNA"/>
</dbReference>
<evidence type="ECO:0000313" key="10">
    <source>
        <dbReference type="Proteomes" id="UP001229421"/>
    </source>
</evidence>
<keyword evidence="6" id="KW-0804">Transcription</keyword>
<name>A0AAD8L7Q2_TARER</name>
<keyword evidence="4" id="KW-0805">Transcription regulation</keyword>
<dbReference type="GO" id="GO:0009873">
    <property type="term" value="P:ethylene-activated signaling pathway"/>
    <property type="evidence" value="ECO:0007669"/>
    <property type="project" value="UniProtKB-KW"/>
</dbReference>
<evidence type="ECO:0000256" key="5">
    <source>
        <dbReference type="ARBA" id="ARBA00023125"/>
    </source>
</evidence>
<dbReference type="Pfam" id="PF00847">
    <property type="entry name" value="AP2"/>
    <property type="match status" value="1"/>
</dbReference>
<sequence length="138" mass="15748">MSSPAHYRGVRRRPWGRYGAEIRNPGKKTRVWLGTFDTAEEAALAYDAAARSFRGTEAKTNFPSPCYLNQPHQHIRWLAGPPSPQAMYPLELLLNNRHGERRLVEDDIDQQGKATISFRILRRGLDIDLNQPPPPTQM</sequence>
<comment type="subcellular location">
    <subcellularLocation>
        <location evidence="1">Nucleus</location>
    </subcellularLocation>
</comment>
<keyword evidence="3" id="KW-0611">Plant defense</keyword>
<evidence type="ECO:0000256" key="3">
    <source>
        <dbReference type="ARBA" id="ARBA00022821"/>
    </source>
</evidence>
<evidence type="ECO:0000256" key="4">
    <source>
        <dbReference type="ARBA" id="ARBA00023015"/>
    </source>
</evidence>
<dbReference type="PANTHER" id="PTHR31677:SF157">
    <property type="entry name" value="AP2_ERF DOMAIN-CONTAINING PROTEIN"/>
    <property type="match status" value="1"/>
</dbReference>
<dbReference type="AlphaFoldDB" id="A0AAD8L7Q2"/>
<dbReference type="SUPFAM" id="SSF54171">
    <property type="entry name" value="DNA-binding domain"/>
    <property type="match status" value="1"/>
</dbReference>
<evidence type="ECO:0000256" key="2">
    <source>
        <dbReference type="ARBA" id="ARBA00022745"/>
    </source>
</evidence>
<dbReference type="FunFam" id="3.30.730.10:FF:000001">
    <property type="entry name" value="Ethylene-responsive transcription factor 2"/>
    <property type="match status" value="1"/>
</dbReference>
<reference evidence="9" key="1">
    <citation type="journal article" date="2023" name="bioRxiv">
        <title>Improved chromosome-level genome assembly for marigold (Tagetes erecta).</title>
        <authorList>
            <person name="Jiang F."/>
            <person name="Yuan L."/>
            <person name="Wang S."/>
            <person name="Wang H."/>
            <person name="Xu D."/>
            <person name="Wang A."/>
            <person name="Fan W."/>
        </authorList>
    </citation>
    <scope>NUCLEOTIDE SEQUENCE</scope>
    <source>
        <strain evidence="9">WSJ</strain>
        <tissue evidence="9">Leaf</tissue>
    </source>
</reference>
<keyword evidence="5" id="KW-0238">DNA-binding</keyword>
<dbReference type="GO" id="GO:0003700">
    <property type="term" value="F:DNA-binding transcription factor activity"/>
    <property type="evidence" value="ECO:0007669"/>
    <property type="project" value="InterPro"/>
</dbReference>
<gene>
    <name evidence="9" type="ORF">QVD17_01558</name>
</gene>
<organism evidence="9 10">
    <name type="scientific">Tagetes erecta</name>
    <name type="common">African marigold</name>
    <dbReference type="NCBI Taxonomy" id="13708"/>
    <lineage>
        <taxon>Eukaryota</taxon>
        <taxon>Viridiplantae</taxon>
        <taxon>Streptophyta</taxon>
        <taxon>Embryophyta</taxon>
        <taxon>Tracheophyta</taxon>
        <taxon>Spermatophyta</taxon>
        <taxon>Magnoliopsida</taxon>
        <taxon>eudicotyledons</taxon>
        <taxon>Gunneridae</taxon>
        <taxon>Pentapetalae</taxon>
        <taxon>asterids</taxon>
        <taxon>campanulids</taxon>
        <taxon>Asterales</taxon>
        <taxon>Asteraceae</taxon>
        <taxon>Asteroideae</taxon>
        <taxon>Heliantheae alliance</taxon>
        <taxon>Tageteae</taxon>
        <taxon>Tagetes</taxon>
    </lineage>
</organism>
<dbReference type="SMART" id="SM00380">
    <property type="entry name" value="AP2"/>
    <property type="match status" value="1"/>
</dbReference>
<protein>
    <recommendedName>
        <fullName evidence="8">AP2/ERF domain-containing protein</fullName>
    </recommendedName>
</protein>
<dbReference type="GO" id="GO:0005634">
    <property type="term" value="C:nucleus"/>
    <property type="evidence" value="ECO:0007669"/>
    <property type="project" value="UniProtKB-SubCell"/>
</dbReference>
<keyword evidence="2" id="KW-0936">Ethylene signaling pathway</keyword>
<evidence type="ECO:0000256" key="7">
    <source>
        <dbReference type="ARBA" id="ARBA00023242"/>
    </source>
</evidence>
<comment type="caution">
    <text evidence="9">The sequence shown here is derived from an EMBL/GenBank/DDBJ whole genome shotgun (WGS) entry which is preliminary data.</text>
</comment>
<dbReference type="GO" id="GO:0003677">
    <property type="term" value="F:DNA binding"/>
    <property type="evidence" value="ECO:0007669"/>
    <property type="project" value="UniProtKB-KW"/>
</dbReference>
<dbReference type="GO" id="GO:0006952">
    <property type="term" value="P:defense response"/>
    <property type="evidence" value="ECO:0007669"/>
    <property type="project" value="UniProtKB-KW"/>
</dbReference>
<accession>A0AAD8L7Q2</accession>